<dbReference type="InterPro" id="IPR000383">
    <property type="entry name" value="Xaa-Pro-like_dom"/>
</dbReference>
<dbReference type="SUPFAM" id="SSF49785">
    <property type="entry name" value="Galactose-binding domain-like"/>
    <property type="match status" value="1"/>
</dbReference>
<dbReference type="InterPro" id="IPR029058">
    <property type="entry name" value="AB_hydrolase_fold"/>
</dbReference>
<name>A0ABU1XRV6_9GAMM</name>
<dbReference type="InterPro" id="IPR008979">
    <property type="entry name" value="Galactose-bd-like_sf"/>
</dbReference>
<comment type="caution">
    <text evidence="3">The sequence shown here is derived from an EMBL/GenBank/DDBJ whole genome shotgun (WGS) entry which is preliminary data.</text>
</comment>
<dbReference type="InterPro" id="IPR005674">
    <property type="entry name" value="CocE/Ser_esterase"/>
</dbReference>
<gene>
    <name evidence="3" type="ORF">J2W68_000025</name>
</gene>
<dbReference type="EMBL" id="JAVDWO010000001">
    <property type="protein sequence ID" value="MDR7191323.1"/>
    <property type="molecule type" value="Genomic_DNA"/>
</dbReference>
<dbReference type="Gene3D" id="2.60.120.260">
    <property type="entry name" value="Galactose-binding domain-like"/>
    <property type="match status" value="1"/>
</dbReference>
<dbReference type="Gene3D" id="1.10.3020.10">
    <property type="entry name" value="alpha-amino acid ester hydrolase ( Helical cap domain)"/>
    <property type="match status" value="1"/>
</dbReference>
<reference evidence="3 4" key="1">
    <citation type="submission" date="2023-07" db="EMBL/GenBank/DDBJ databases">
        <title>Sorghum-associated microbial communities from plants grown in Nebraska, USA.</title>
        <authorList>
            <person name="Schachtman D."/>
        </authorList>
    </citation>
    <scope>NUCLEOTIDE SEQUENCE [LARGE SCALE GENOMIC DNA]</scope>
    <source>
        <strain evidence="3 4">4099</strain>
    </source>
</reference>
<sequence>MAVLSERVLSAGAAGQVDVPVAGLAQLRIAARQDREAVDAVREVMDDAAAKGDDERARRWVPYLIYVQSRVDRKDRFDQAYAAAFEDYFAGLDDLEANRTQSWFGGDLAHAKADLLAAASRLGNAGPLALDDALGLARRQAFVDVLAAASRTAALIAADENARYIVDEDVLIRTPDGVTLSAVVARSRKAASPLPAAMQFTIYTVPTASRATALQAAARGYAGVVVDARGKRLSTDAIRPYETEVDDASAAVDWIARQSWNDGRVAMYGGSYSGFAAWAATKRMPSALKTIVPYAAAIPGFGLPMENNVFLSANYAWPFYVAGNRLLDDAIYSDRERWQRLPEAWYASGRPYREIDRVDGTPNPSLQRWLSHPAYDSYWQAMVPYGGDFARIDIPVLTITGYYDDGQISALQYFKEHLRHRPDAAHYLLIGPYDHFGAQAPFKPRNVGGYDIDPVAQFDTQDITFQWLDHVLHGGPRPALLRDRVNYQLMGADTWQHAPSLEGAAEATTFHLSGKACGLYHCLAPSATPTAPLVQTVDFADRTTEGHAYYPNPVVRDGIEVESGFAFVSAPFKPPTSVVGTFAGELKVRINKRDFDFSVSLYELMPDGKVMQLSYYVGRASHAHDPARRKLLTPGEWTTVPFERTRMTGRRMDADSRLLVVVDVLKDARHQVNMGTGWDVSDESVADAKEPLVIEWHPDSSIQVPLRRE</sequence>
<protein>
    <submittedName>
        <fullName evidence="3">CocE/NonD family hydrolase</fullName>
    </submittedName>
</protein>
<dbReference type="InterPro" id="IPR013736">
    <property type="entry name" value="Xaa-Pro_dipept_C"/>
</dbReference>
<accession>A0ABU1XRV6</accession>
<dbReference type="Pfam" id="PF08530">
    <property type="entry name" value="PepX_C"/>
    <property type="match status" value="1"/>
</dbReference>
<organism evidence="3 4">
    <name type="scientific">Luteimonas terrae</name>
    <dbReference type="NCBI Taxonomy" id="1530191"/>
    <lineage>
        <taxon>Bacteria</taxon>
        <taxon>Pseudomonadati</taxon>
        <taxon>Pseudomonadota</taxon>
        <taxon>Gammaproteobacteria</taxon>
        <taxon>Lysobacterales</taxon>
        <taxon>Lysobacteraceae</taxon>
        <taxon>Luteimonas</taxon>
    </lineage>
</organism>
<dbReference type="SMART" id="SM00939">
    <property type="entry name" value="PepX_C"/>
    <property type="match status" value="1"/>
</dbReference>
<keyword evidence="4" id="KW-1185">Reference proteome</keyword>
<keyword evidence="1 3" id="KW-0378">Hydrolase</keyword>
<dbReference type="Pfam" id="PF02129">
    <property type="entry name" value="Peptidase_S15"/>
    <property type="match status" value="1"/>
</dbReference>
<dbReference type="RefSeq" id="WP_310231393.1">
    <property type="nucleotide sequence ID" value="NZ_JAVDWO010000001.1"/>
</dbReference>
<evidence type="ECO:0000256" key="1">
    <source>
        <dbReference type="ARBA" id="ARBA00022801"/>
    </source>
</evidence>
<evidence type="ECO:0000313" key="4">
    <source>
        <dbReference type="Proteomes" id="UP001256588"/>
    </source>
</evidence>
<evidence type="ECO:0000259" key="2">
    <source>
        <dbReference type="SMART" id="SM00939"/>
    </source>
</evidence>
<dbReference type="Gene3D" id="3.40.50.1820">
    <property type="entry name" value="alpha/beta hydrolase"/>
    <property type="match status" value="1"/>
</dbReference>
<dbReference type="NCBIfam" id="TIGR00976">
    <property type="entry name" value="CocE_NonD"/>
    <property type="match status" value="1"/>
</dbReference>
<proteinExistence type="predicted"/>
<feature type="domain" description="Xaa-Pro dipeptidyl-peptidase C-terminal" evidence="2">
    <location>
        <begin position="465"/>
        <end position="695"/>
    </location>
</feature>
<dbReference type="GO" id="GO:0016787">
    <property type="term" value="F:hydrolase activity"/>
    <property type="evidence" value="ECO:0007669"/>
    <property type="project" value="UniProtKB-KW"/>
</dbReference>
<evidence type="ECO:0000313" key="3">
    <source>
        <dbReference type="EMBL" id="MDR7191323.1"/>
    </source>
</evidence>
<dbReference type="SUPFAM" id="SSF53474">
    <property type="entry name" value="alpha/beta-Hydrolases"/>
    <property type="match status" value="1"/>
</dbReference>
<dbReference type="Proteomes" id="UP001256588">
    <property type="component" value="Unassembled WGS sequence"/>
</dbReference>